<name>A0A514LM42_9BACI</name>
<dbReference type="OrthoDB" id="2720124at2"/>
<evidence type="ECO:0000313" key="1">
    <source>
        <dbReference type="EMBL" id="QDI92863.1"/>
    </source>
</evidence>
<dbReference type="AlphaFoldDB" id="A0A514LM42"/>
<protein>
    <submittedName>
        <fullName evidence="1">Uncharacterized protein</fullName>
    </submittedName>
</protein>
<keyword evidence="2" id="KW-1185">Reference proteome</keyword>
<dbReference type="KEGG" id="sale:EPH95_18205"/>
<organism evidence="1 2">
    <name type="scientific">Salicibibacter halophilus</name>
    <dbReference type="NCBI Taxonomy" id="2502791"/>
    <lineage>
        <taxon>Bacteria</taxon>
        <taxon>Bacillati</taxon>
        <taxon>Bacillota</taxon>
        <taxon>Bacilli</taxon>
        <taxon>Bacillales</taxon>
        <taxon>Bacillaceae</taxon>
        <taxon>Salicibibacter</taxon>
    </lineage>
</organism>
<reference evidence="2" key="1">
    <citation type="submission" date="2019-01" db="EMBL/GenBank/DDBJ databases">
        <title>Genomic analysis of Salicibibacter sp. NKC3-5.</title>
        <authorList>
            <person name="Oh Y.J."/>
        </authorList>
    </citation>
    <scope>NUCLEOTIDE SEQUENCE [LARGE SCALE GENOMIC DNA]</scope>
    <source>
        <strain evidence="2">NKC3-5</strain>
    </source>
</reference>
<dbReference type="Proteomes" id="UP000319756">
    <property type="component" value="Chromosome"/>
</dbReference>
<dbReference type="EMBL" id="CP035485">
    <property type="protein sequence ID" value="QDI92863.1"/>
    <property type="molecule type" value="Genomic_DNA"/>
</dbReference>
<sequence>MKSLCITVFVFGNYTKYIPYYIYSILTSYPDYYVKIFTNTRLSKQENTCLQLIREQLSTNFEVKENYFTNRNVKRTVENKVKRFLLPYHEFQAFENVYVGDVDFLIVKESPSLLEGHVAHCQKTGLPYSNQVRPNSKRLTGLHFFNVKPYYQKMGETLAYYRNNPERITEDFQSLKRDEEMLYQLIEQQIGFDGLDAYHYRPHHGFHLGILRSGPERFKAYVENGRQNPFHQLPAYDGLKKQLLLYFQDPLFKAMKKTNPIREIQTLQLCLKEGAQ</sequence>
<evidence type="ECO:0000313" key="2">
    <source>
        <dbReference type="Proteomes" id="UP000319756"/>
    </source>
</evidence>
<accession>A0A514LM42</accession>
<gene>
    <name evidence="1" type="ORF">EPH95_18205</name>
</gene>
<proteinExistence type="predicted"/>
<dbReference type="RefSeq" id="WP_142091358.1">
    <property type="nucleotide sequence ID" value="NZ_CP035485.1"/>
</dbReference>